<accession>A0A6H0TMR6</accession>
<dbReference type="AlphaFoldDB" id="A0A6H0TMR6"/>
<dbReference type="Proteomes" id="UP000501374">
    <property type="component" value="Chromosome"/>
</dbReference>
<gene>
    <name evidence="1" type="ORF">EVG22_31165</name>
</gene>
<protein>
    <submittedName>
        <fullName evidence="1">Endo-beta-N-acetylglucosaminidase</fullName>
    </submittedName>
</protein>
<sequence>MHSSSAKFEGTPPSLISSSVQKSSRSLYGGVVNYGTYFAVPGATLTAYYHVPYSFNLQIKSKPNLNKNDIGILATGTNIIVYREDPNEWVEFSFEANGEKYWTLKVNYVCD</sequence>
<evidence type="ECO:0000313" key="2">
    <source>
        <dbReference type="Proteomes" id="UP000501374"/>
    </source>
</evidence>
<evidence type="ECO:0000313" key="1">
    <source>
        <dbReference type="EMBL" id="QIW22451.1"/>
    </source>
</evidence>
<dbReference type="EMBL" id="CP035727">
    <property type="protein sequence ID" value="QIW22451.1"/>
    <property type="molecule type" value="Genomic_DNA"/>
</dbReference>
<name>A0A6H0TMR6_BACTU</name>
<organism evidence="1 2">
    <name type="scientific">Bacillus thuringiensis serovar andalousiensis</name>
    <dbReference type="NCBI Taxonomy" id="257985"/>
    <lineage>
        <taxon>Bacteria</taxon>
        <taxon>Bacillati</taxon>
        <taxon>Bacillota</taxon>
        <taxon>Bacilli</taxon>
        <taxon>Bacillales</taxon>
        <taxon>Bacillaceae</taxon>
        <taxon>Bacillus</taxon>
        <taxon>Bacillus cereus group</taxon>
    </lineage>
</organism>
<reference evidence="2" key="1">
    <citation type="submission" date="2019-02" db="EMBL/GenBank/DDBJ databases">
        <title>Structural and Functional analysis of Lanthipeptide from Bacillus thuringiensis serovar andalousiensis B23193.</title>
        <authorList>
            <person name="Andreeva J.V."/>
            <person name="Grigoreva A."/>
        </authorList>
    </citation>
    <scope>NUCLEOTIDE SEQUENCE [LARGE SCALE GENOMIC DNA]</scope>
    <source>
        <strain evidence="2">B23193</strain>
    </source>
</reference>
<proteinExistence type="predicted"/>